<feature type="domain" description="Helicase ATP-binding" evidence="1">
    <location>
        <begin position="158"/>
        <end position="305"/>
    </location>
</feature>
<dbReference type="KEGG" id="acae:HYG86_04575"/>
<dbReference type="GO" id="GO:0005829">
    <property type="term" value="C:cytosol"/>
    <property type="evidence" value="ECO:0007669"/>
    <property type="project" value="TreeGrafter"/>
</dbReference>
<accession>A0A7G9W5Y5</accession>
<keyword evidence="3" id="KW-0347">Helicase</keyword>
<dbReference type="GO" id="GO:0016787">
    <property type="term" value="F:hydrolase activity"/>
    <property type="evidence" value="ECO:0007669"/>
    <property type="project" value="InterPro"/>
</dbReference>
<organism evidence="3 4">
    <name type="scientific">Alkalicella caledoniensis</name>
    <dbReference type="NCBI Taxonomy" id="2731377"/>
    <lineage>
        <taxon>Bacteria</taxon>
        <taxon>Bacillati</taxon>
        <taxon>Bacillota</taxon>
        <taxon>Clostridia</taxon>
        <taxon>Eubacteriales</taxon>
        <taxon>Proteinivoracaceae</taxon>
        <taxon>Alkalicella</taxon>
    </lineage>
</organism>
<keyword evidence="3" id="KW-0547">Nucleotide-binding</keyword>
<dbReference type="Proteomes" id="UP000516160">
    <property type="component" value="Chromosome"/>
</dbReference>
<dbReference type="Pfam" id="PF00271">
    <property type="entry name" value="Helicase_C"/>
    <property type="match status" value="1"/>
</dbReference>
<keyword evidence="3" id="KW-0067">ATP-binding</keyword>
<dbReference type="EMBL" id="CP058559">
    <property type="protein sequence ID" value="QNO14097.1"/>
    <property type="molecule type" value="Genomic_DNA"/>
</dbReference>
<dbReference type="PANTHER" id="PTHR47396:SF1">
    <property type="entry name" value="ATP-DEPENDENT HELICASE IRC3-RELATED"/>
    <property type="match status" value="1"/>
</dbReference>
<evidence type="ECO:0000259" key="1">
    <source>
        <dbReference type="PROSITE" id="PS51192"/>
    </source>
</evidence>
<dbReference type="GO" id="GO:0005524">
    <property type="term" value="F:ATP binding"/>
    <property type="evidence" value="ECO:0007669"/>
    <property type="project" value="InterPro"/>
</dbReference>
<evidence type="ECO:0000313" key="4">
    <source>
        <dbReference type="Proteomes" id="UP000516160"/>
    </source>
</evidence>
<feature type="domain" description="Helicase C-terminal" evidence="2">
    <location>
        <begin position="359"/>
        <end position="505"/>
    </location>
</feature>
<name>A0A7G9W5Y5_ALKCA</name>
<gene>
    <name evidence="3" type="ORF">HYG86_04575</name>
</gene>
<dbReference type="InterPro" id="IPR006935">
    <property type="entry name" value="Helicase/UvrB_N"/>
</dbReference>
<keyword evidence="3" id="KW-0378">Hydrolase</keyword>
<dbReference type="RefSeq" id="WP_213167758.1">
    <property type="nucleotide sequence ID" value="NZ_CP058559.1"/>
</dbReference>
<dbReference type="SMART" id="SM00487">
    <property type="entry name" value="DEXDc"/>
    <property type="match status" value="1"/>
</dbReference>
<dbReference type="PROSITE" id="PS51192">
    <property type="entry name" value="HELICASE_ATP_BIND_1"/>
    <property type="match status" value="1"/>
</dbReference>
<dbReference type="SUPFAM" id="SSF52540">
    <property type="entry name" value="P-loop containing nucleoside triphosphate hydrolases"/>
    <property type="match status" value="1"/>
</dbReference>
<dbReference type="InterPro" id="IPR001650">
    <property type="entry name" value="Helicase_C-like"/>
</dbReference>
<dbReference type="Pfam" id="PF04851">
    <property type="entry name" value="ResIII"/>
    <property type="match status" value="1"/>
</dbReference>
<dbReference type="GO" id="GO:0003677">
    <property type="term" value="F:DNA binding"/>
    <property type="evidence" value="ECO:0007669"/>
    <property type="project" value="InterPro"/>
</dbReference>
<proteinExistence type="predicted"/>
<dbReference type="PANTHER" id="PTHR47396">
    <property type="entry name" value="TYPE I RESTRICTION ENZYME ECOKI R PROTEIN"/>
    <property type="match status" value="1"/>
</dbReference>
<dbReference type="CDD" id="cd18799">
    <property type="entry name" value="SF2_C_EcoAI-like"/>
    <property type="match status" value="1"/>
</dbReference>
<dbReference type="SMART" id="SM00490">
    <property type="entry name" value="HELICc"/>
    <property type="match status" value="1"/>
</dbReference>
<dbReference type="InterPro" id="IPR050742">
    <property type="entry name" value="Helicase_Restrict-Modif_Enz"/>
</dbReference>
<protein>
    <submittedName>
        <fullName evidence="3">DEAD/DEAH box helicase</fullName>
    </submittedName>
</protein>
<dbReference type="GO" id="GO:0004386">
    <property type="term" value="F:helicase activity"/>
    <property type="evidence" value="ECO:0007669"/>
    <property type="project" value="UniProtKB-KW"/>
</dbReference>
<dbReference type="PROSITE" id="PS51194">
    <property type="entry name" value="HELICASE_CTER"/>
    <property type="match status" value="1"/>
</dbReference>
<evidence type="ECO:0000259" key="2">
    <source>
        <dbReference type="PROSITE" id="PS51194"/>
    </source>
</evidence>
<dbReference type="AlphaFoldDB" id="A0A7G9W5Y5"/>
<keyword evidence="4" id="KW-1185">Reference proteome</keyword>
<reference evidence="3 4" key="1">
    <citation type="submission" date="2020-07" db="EMBL/GenBank/DDBJ databases">
        <title>Alkalicella. sp. LB2 genome.</title>
        <authorList>
            <person name="Postec A."/>
            <person name="Quemeneur M."/>
        </authorList>
    </citation>
    <scope>NUCLEOTIDE SEQUENCE [LARGE SCALE GENOMIC DNA]</scope>
    <source>
        <strain evidence="3 4">LB2</strain>
    </source>
</reference>
<dbReference type="Gene3D" id="3.40.960.10">
    <property type="entry name" value="VSR Endonuclease"/>
    <property type="match status" value="1"/>
</dbReference>
<dbReference type="CDD" id="cd18032">
    <property type="entry name" value="DEXHc_RE_I_III_res"/>
    <property type="match status" value="1"/>
</dbReference>
<dbReference type="InterPro" id="IPR014001">
    <property type="entry name" value="Helicase_ATP-bd"/>
</dbReference>
<dbReference type="InterPro" id="IPR027417">
    <property type="entry name" value="P-loop_NTPase"/>
</dbReference>
<dbReference type="Gene3D" id="3.40.50.300">
    <property type="entry name" value="P-loop containing nucleotide triphosphate hydrolases"/>
    <property type="match status" value="2"/>
</dbReference>
<sequence length="755" mass="87816">MTKSIIKSSAVGSVAEDLFVDLFCEVYGPDKAEFLFVQYPFVDIYGNHRYIDFALESEDVRVAIEIDGETYHNPKMVSSNKYYDDLLKQNSLMYHNWKVYRWAYKQLKNHREKIKDELLLFLDEIPNFRMLDDYLPKQKGKIIELKDHQQAAMDNLGSMRDKGESIALLYHATGTGKTVTAVSDAKRVGERTLFLAHTKELISQAKNTFSELWDEADAGLFVAEEKNKDSYVVCGSIQSVAQNLEDFKPDEFGYIVIDECHHGTASTYRKVLGYFKPKFTLGLTATPERMDGENLLEIFQNVAHKLDLKTAVEQGELVPIRCIRVKTNVDLENVRINGIKYNSQDLESKLFLPERNKIIVDTYLDIVKDKKTVVFCASVKHAEEIAALLKEQGVNSAAVSGTLRSKERDRVLREYENGSIQVLCACDLLNEGWDSPKTEVLFMARPTLSKSLYTQQLGRGMRKSEGKDYLMVFDFIDNANMFNMPYSIHRMFNIKDYKPGQMVLGPKGQMQLDFDLLAKGEKPQIYLDFPISVTDYELIDLFNWQDEVKDMISQMEFVRMVDVQSETIERYMREGKIKADLEVPMGDKRKFNYFKEDTVKSYAKEYGWELITAANMKGKFMNMVETMDMSFSYKPVLLKAMLEHIDENGRARVEDVVDYFIDFYTERKGKGLVVEKKNSIYTKEFDRKGVERNIFANPFKRFEDMRFMKRAKELEYIEINRHIMRKLTAADRRWIVEQCDLKLREYYNRSSLKVK</sequence>
<evidence type="ECO:0000313" key="3">
    <source>
        <dbReference type="EMBL" id="QNO14097.1"/>
    </source>
</evidence>